<organism evidence="2 3">
    <name type="scientific">Bodo saltans</name>
    <name type="common">Flagellated protozoan</name>
    <dbReference type="NCBI Taxonomy" id="75058"/>
    <lineage>
        <taxon>Eukaryota</taxon>
        <taxon>Discoba</taxon>
        <taxon>Euglenozoa</taxon>
        <taxon>Kinetoplastea</taxon>
        <taxon>Metakinetoplastina</taxon>
        <taxon>Eubodonida</taxon>
        <taxon>Bodonidae</taxon>
        <taxon>Bodo</taxon>
    </lineage>
</organism>
<feature type="region of interest" description="Disordered" evidence="1">
    <location>
        <begin position="215"/>
        <end position="237"/>
    </location>
</feature>
<dbReference type="OrthoDB" id="272292at2759"/>
<protein>
    <submittedName>
        <fullName evidence="2">GPI-anchored surface protein, putative</fullName>
    </submittedName>
</protein>
<dbReference type="OMA" id="IAQLYFR"/>
<evidence type="ECO:0000256" key="1">
    <source>
        <dbReference type="SAM" id="MobiDB-lite"/>
    </source>
</evidence>
<name>A0A0S4KGK4_BODSA</name>
<feature type="compositionally biased region" description="Low complexity" evidence="1">
    <location>
        <begin position="419"/>
        <end position="429"/>
    </location>
</feature>
<dbReference type="VEuPathDB" id="TriTrypDB:BSAL_13270"/>
<evidence type="ECO:0000313" key="2">
    <source>
        <dbReference type="EMBL" id="CUI14742.1"/>
    </source>
</evidence>
<reference evidence="3" key="1">
    <citation type="submission" date="2015-09" db="EMBL/GenBank/DDBJ databases">
        <authorList>
            <consortium name="Pathogen Informatics"/>
        </authorList>
    </citation>
    <scope>NUCLEOTIDE SEQUENCE [LARGE SCALE GENOMIC DNA]</scope>
    <source>
        <strain evidence="3">Lake Konstanz</strain>
    </source>
</reference>
<evidence type="ECO:0000313" key="3">
    <source>
        <dbReference type="Proteomes" id="UP000051952"/>
    </source>
</evidence>
<feature type="region of interest" description="Disordered" evidence="1">
    <location>
        <begin position="417"/>
        <end position="441"/>
    </location>
</feature>
<keyword evidence="3" id="KW-1185">Reference proteome</keyword>
<proteinExistence type="predicted"/>
<dbReference type="AlphaFoldDB" id="A0A0S4KGK4"/>
<dbReference type="EMBL" id="CYKH01001608">
    <property type="protein sequence ID" value="CUI14742.1"/>
    <property type="molecule type" value="Genomic_DNA"/>
</dbReference>
<accession>A0A0S4KGK4</accession>
<dbReference type="Proteomes" id="UP000051952">
    <property type="component" value="Unassembled WGS sequence"/>
</dbReference>
<gene>
    <name evidence="2" type="ORF">BSAL_13270</name>
</gene>
<sequence>MEPNLFGEGSVRAATLLELYARLVLSPQATLVLDSLTRRFRGAGASSSDLAGYLGVPVANVSAALEEIPEKKNEATHMESNLFGEGSVRAATLLELYARLVLSPQATLVLDSLTRRFRGAGASSSDLAGYLGVPVANVSAALEEIPAAICYANQGSNFDEAATAAGHDGETDDATKDEKSRTLRYYVNYRSALPWVVAHSRKILLQLCRMESPAAAAGTSSTPSSSSTSTASRAASSAKQRVNDGKAFYCAGCTGWFETESDLRSPAGNCVVCNNDIVQSTLEAAQSAWNACYHSKQMPEFCEKQAPDGHPVPQLLRMDRCVLQQALVLRHLCSKPFCFVDAHHAVVDPDAVMTLDEFHDRAKHRSSLALQFRAKHRNGKHLHVRLDVSLAEKEKRAIAANEVRLVKRRALPPWLQNGAASASSTTSATVPSNKRPRDEMITSRRPWEVVAAHAKAVVARAEMESLDDMVVVFQSARLPHLP</sequence>